<dbReference type="InterPro" id="IPR011057">
    <property type="entry name" value="Mss4-like_sf"/>
</dbReference>
<evidence type="ECO:0000256" key="2">
    <source>
        <dbReference type="ARBA" id="ARBA00022723"/>
    </source>
</evidence>
<protein>
    <submittedName>
        <fullName evidence="6">GFA family protein</fullName>
    </submittedName>
</protein>
<reference evidence="6 7" key="1">
    <citation type="submission" date="2019-11" db="EMBL/GenBank/DDBJ databases">
        <title>Genome analysis of Rhizobacterium cereale a novel genus and species isolated from maize roots in North Spain.</title>
        <authorList>
            <person name="Menendez E."/>
            <person name="Flores-Felix J.D."/>
            <person name="Ramirez-Bahena M.-H."/>
            <person name="Igual J.M."/>
            <person name="Garcia-Fraile P."/>
            <person name="Peix A."/>
            <person name="Velazquez E."/>
        </authorList>
    </citation>
    <scope>NUCLEOTIDE SEQUENCE [LARGE SCALE GENOMIC DNA]</scope>
    <source>
        <strain evidence="6 7">RZME27</strain>
    </source>
</reference>
<dbReference type="PANTHER" id="PTHR33337:SF40">
    <property type="entry name" value="CENP-V_GFA DOMAIN-CONTAINING PROTEIN-RELATED"/>
    <property type="match status" value="1"/>
</dbReference>
<dbReference type="PANTHER" id="PTHR33337">
    <property type="entry name" value="GFA DOMAIN-CONTAINING PROTEIN"/>
    <property type="match status" value="1"/>
</dbReference>
<keyword evidence="3" id="KW-0862">Zinc</keyword>
<dbReference type="Pfam" id="PF04828">
    <property type="entry name" value="GFA"/>
    <property type="match status" value="1"/>
</dbReference>
<evidence type="ECO:0000256" key="3">
    <source>
        <dbReference type="ARBA" id="ARBA00022833"/>
    </source>
</evidence>
<dbReference type="Gene3D" id="3.90.1590.10">
    <property type="entry name" value="glutathione-dependent formaldehyde- activating enzyme (gfa)"/>
    <property type="match status" value="1"/>
</dbReference>
<organism evidence="6 7">
    <name type="scientific">Endobacterium cereale</name>
    <dbReference type="NCBI Taxonomy" id="2663029"/>
    <lineage>
        <taxon>Bacteria</taxon>
        <taxon>Pseudomonadati</taxon>
        <taxon>Pseudomonadota</taxon>
        <taxon>Alphaproteobacteria</taxon>
        <taxon>Hyphomicrobiales</taxon>
        <taxon>Rhizobiaceae</taxon>
        <taxon>Endobacterium</taxon>
    </lineage>
</organism>
<keyword evidence="2" id="KW-0479">Metal-binding</keyword>
<name>A0A6A8A278_9HYPH</name>
<evidence type="ECO:0000313" key="7">
    <source>
        <dbReference type="Proteomes" id="UP000435138"/>
    </source>
</evidence>
<keyword evidence="7" id="KW-1185">Reference proteome</keyword>
<dbReference type="GO" id="GO:0016846">
    <property type="term" value="F:carbon-sulfur lyase activity"/>
    <property type="evidence" value="ECO:0007669"/>
    <property type="project" value="InterPro"/>
</dbReference>
<dbReference type="InterPro" id="IPR006913">
    <property type="entry name" value="CENP-V/GFA"/>
</dbReference>
<dbReference type="AlphaFoldDB" id="A0A6A8A278"/>
<feature type="domain" description="CENP-V/GFA" evidence="5">
    <location>
        <begin position="9"/>
        <end position="108"/>
    </location>
</feature>
<evidence type="ECO:0000259" key="5">
    <source>
        <dbReference type="PROSITE" id="PS51891"/>
    </source>
</evidence>
<evidence type="ECO:0000313" key="6">
    <source>
        <dbReference type="EMBL" id="MQY44833.1"/>
    </source>
</evidence>
<comment type="caution">
    <text evidence="6">The sequence shown here is derived from an EMBL/GenBank/DDBJ whole genome shotgun (WGS) entry which is preliminary data.</text>
</comment>
<keyword evidence="4" id="KW-0456">Lyase</keyword>
<dbReference type="PROSITE" id="PS51891">
    <property type="entry name" value="CENP_V_GFA"/>
    <property type="match status" value="1"/>
</dbReference>
<sequence length="144" mass="15639">MAVQQQNLHRGGCRCGAIRFEATADPIYASYCHCGDCRRASGAPVAAFVGFHAADVTFEGASAATYGVAPVNRSFCGTCGAPIAYTDERLSDRIFFMLGAMDAPENYPPRVHGYVREQLPFFHVDDGLPRMETMTVPRPSGENQ</sequence>
<dbReference type="GO" id="GO:0046872">
    <property type="term" value="F:metal ion binding"/>
    <property type="evidence" value="ECO:0007669"/>
    <property type="project" value="UniProtKB-KW"/>
</dbReference>
<comment type="similarity">
    <text evidence="1">Belongs to the Gfa family.</text>
</comment>
<evidence type="ECO:0000256" key="1">
    <source>
        <dbReference type="ARBA" id="ARBA00005495"/>
    </source>
</evidence>
<accession>A0A6A8A278</accession>
<dbReference type="Proteomes" id="UP000435138">
    <property type="component" value="Unassembled WGS sequence"/>
</dbReference>
<dbReference type="SUPFAM" id="SSF51316">
    <property type="entry name" value="Mss4-like"/>
    <property type="match status" value="1"/>
</dbReference>
<evidence type="ECO:0000256" key="4">
    <source>
        <dbReference type="ARBA" id="ARBA00023239"/>
    </source>
</evidence>
<gene>
    <name evidence="6" type="ORF">GAO09_01930</name>
</gene>
<proteinExistence type="inferred from homology"/>
<dbReference type="EMBL" id="WIXI01000022">
    <property type="protein sequence ID" value="MQY44833.1"/>
    <property type="molecule type" value="Genomic_DNA"/>
</dbReference>